<dbReference type="AlphaFoldDB" id="A0A6A5YH10"/>
<sequence length="149" mass="16724">MATPMFTSLQAELRLQISPYAHLTVIVGSTMELTSWTCSSSHYFLIPRPSTSISFLGKTPVSRNLMMQKLLKILSTLYWKTVSSLPNRGHHSLRMAPSRYSMACVARLFFNEVELRVGTGHLGSRAAGVQQRACQRQFGTVDRHSHQAK</sequence>
<evidence type="ECO:0000313" key="2">
    <source>
        <dbReference type="Proteomes" id="UP000799770"/>
    </source>
</evidence>
<keyword evidence="2" id="KW-1185">Reference proteome</keyword>
<reference evidence="1" key="1">
    <citation type="journal article" date="2020" name="Stud. Mycol.">
        <title>101 Dothideomycetes genomes: a test case for predicting lifestyles and emergence of pathogens.</title>
        <authorList>
            <person name="Haridas S."/>
            <person name="Albert R."/>
            <person name="Binder M."/>
            <person name="Bloem J."/>
            <person name="Labutti K."/>
            <person name="Salamov A."/>
            <person name="Andreopoulos B."/>
            <person name="Baker S."/>
            <person name="Barry K."/>
            <person name="Bills G."/>
            <person name="Bluhm B."/>
            <person name="Cannon C."/>
            <person name="Castanera R."/>
            <person name="Culley D."/>
            <person name="Daum C."/>
            <person name="Ezra D."/>
            <person name="Gonzalez J."/>
            <person name="Henrissat B."/>
            <person name="Kuo A."/>
            <person name="Liang C."/>
            <person name="Lipzen A."/>
            <person name="Lutzoni F."/>
            <person name="Magnuson J."/>
            <person name="Mondo S."/>
            <person name="Nolan M."/>
            <person name="Ohm R."/>
            <person name="Pangilinan J."/>
            <person name="Park H.-J."/>
            <person name="Ramirez L."/>
            <person name="Alfaro M."/>
            <person name="Sun H."/>
            <person name="Tritt A."/>
            <person name="Yoshinaga Y."/>
            <person name="Zwiers L.-H."/>
            <person name="Turgeon B."/>
            <person name="Goodwin S."/>
            <person name="Spatafora J."/>
            <person name="Crous P."/>
            <person name="Grigoriev I."/>
        </authorList>
    </citation>
    <scope>NUCLEOTIDE SEQUENCE</scope>
    <source>
        <strain evidence="1">CBS 627.86</strain>
    </source>
</reference>
<name>A0A6A5YH10_9PLEO</name>
<accession>A0A6A5YH10</accession>
<evidence type="ECO:0000313" key="1">
    <source>
        <dbReference type="EMBL" id="KAF2105428.1"/>
    </source>
</evidence>
<gene>
    <name evidence="1" type="ORF">BDV96DRAFT_374523</name>
</gene>
<protein>
    <submittedName>
        <fullName evidence="1">Uncharacterized protein</fullName>
    </submittedName>
</protein>
<organism evidence="1 2">
    <name type="scientific">Lophiotrema nucula</name>
    <dbReference type="NCBI Taxonomy" id="690887"/>
    <lineage>
        <taxon>Eukaryota</taxon>
        <taxon>Fungi</taxon>
        <taxon>Dikarya</taxon>
        <taxon>Ascomycota</taxon>
        <taxon>Pezizomycotina</taxon>
        <taxon>Dothideomycetes</taxon>
        <taxon>Pleosporomycetidae</taxon>
        <taxon>Pleosporales</taxon>
        <taxon>Lophiotremataceae</taxon>
        <taxon>Lophiotrema</taxon>
    </lineage>
</organism>
<proteinExistence type="predicted"/>
<dbReference type="Proteomes" id="UP000799770">
    <property type="component" value="Unassembled WGS sequence"/>
</dbReference>
<dbReference type="EMBL" id="ML977381">
    <property type="protein sequence ID" value="KAF2105428.1"/>
    <property type="molecule type" value="Genomic_DNA"/>
</dbReference>